<protein>
    <submittedName>
        <fullName evidence="1">Uncharacterized protein</fullName>
    </submittedName>
</protein>
<evidence type="ECO:0000313" key="2">
    <source>
        <dbReference type="Proteomes" id="UP000265200"/>
    </source>
</evidence>
<name>A0A3P9H974_ORYLA</name>
<dbReference type="Proteomes" id="UP000265200">
    <property type="component" value="Chromosome 7"/>
</dbReference>
<accession>A0A3P9H974</accession>
<sequence length="103" mass="11598">MSLFIFQPCVGKIFKTLKSYSSAVKRISGFQSCMKPARKLIPTVFLQNLVSNEEDTQPIEHWKEPLLCSYTLDRLFSFSVFTARVFAAGDPAQHTASSAKKCM</sequence>
<reference evidence="1 2" key="2">
    <citation type="submission" date="2017-04" db="EMBL/GenBank/DDBJ databases">
        <title>CpG methylation of centromeres and impact of large insertions on vertebrate speciation.</title>
        <authorList>
            <person name="Ichikawa K."/>
            <person name="Yoshimura J."/>
            <person name="Morishita S."/>
        </authorList>
    </citation>
    <scope>NUCLEOTIDE SEQUENCE</scope>
    <source>
        <strain evidence="1 2">HSOK</strain>
    </source>
</reference>
<dbReference type="Ensembl" id="ENSORLT00015007748.1">
    <property type="protein sequence ID" value="ENSORLP00015004346.1"/>
    <property type="gene ID" value="ENSORLG00015005106.1"/>
</dbReference>
<reference evidence="1" key="3">
    <citation type="submission" date="2025-08" db="UniProtKB">
        <authorList>
            <consortium name="Ensembl"/>
        </authorList>
    </citation>
    <scope>IDENTIFICATION</scope>
    <source>
        <strain evidence="1">HSOK</strain>
    </source>
</reference>
<reference evidence="1" key="4">
    <citation type="submission" date="2025-09" db="UniProtKB">
        <authorList>
            <consortium name="Ensembl"/>
        </authorList>
    </citation>
    <scope>IDENTIFICATION</scope>
    <source>
        <strain evidence="1">HSOK</strain>
    </source>
</reference>
<dbReference type="Gene3D" id="1.20.1250.10">
    <property type="match status" value="1"/>
</dbReference>
<organism evidence="1 2">
    <name type="scientific">Oryzias latipes</name>
    <name type="common">Japanese rice fish</name>
    <name type="synonym">Japanese killifish</name>
    <dbReference type="NCBI Taxonomy" id="8090"/>
    <lineage>
        <taxon>Eukaryota</taxon>
        <taxon>Metazoa</taxon>
        <taxon>Chordata</taxon>
        <taxon>Craniata</taxon>
        <taxon>Vertebrata</taxon>
        <taxon>Euteleostomi</taxon>
        <taxon>Actinopterygii</taxon>
        <taxon>Neopterygii</taxon>
        <taxon>Teleostei</taxon>
        <taxon>Neoteleostei</taxon>
        <taxon>Acanthomorphata</taxon>
        <taxon>Ovalentaria</taxon>
        <taxon>Atherinomorphae</taxon>
        <taxon>Beloniformes</taxon>
        <taxon>Adrianichthyidae</taxon>
        <taxon>Oryziinae</taxon>
        <taxon>Oryzias</taxon>
    </lineage>
</organism>
<dbReference type="AlphaFoldDB" id="A0A3P9H974"/>
<reference key="1">
    <citation type="journal article" date="2007" name="Nature">
        <title>The medaka draft genome and insights into vertebrate genome evolution.</title>
        <authorList>
            <person name="Kasahara M."/>
            <person name="Naruse K."/>
            <person name="Sasaki S."/>
            <person name="Nakatani Y."/>
            <person name="Qu W."/>
            <person name="Ahsan B."/>
            <person name="Yamada T."/>
            <person name="Nagayasu Y."/>
            <person name="Doi K."/>
            <person name="Kasai Y."/>
            <person name="Jindo T."/>
            <person name="Kobayashi D."/>
            <person name="Shimada A."/>
            <person name="Toyoda A."/>
            <person name="Kuroki Y."/>
            <person name="Fujiyama A."/>
            <person name="Sasaki T."/>
            <person name="Shimizu A."/>
            <person name="Asakawa S."/>
            <person name="Shimizu N."/>
            <person name="Hashimoto S."/>
            <person name="Yang J."/>
            <person name="Lee Y."/>
            <person name="Matsushima K."/>
            <person name="Sugano S."/>
            <person name="Sakaizumi M."/>
            <person name="Narita T."/>
            <person name="Ohishi K."/>
            <person name="Haga S."/>
            <person name="Ohta F."/>
            <person name="Nomoto H."/>
            <person name="Nogata K."/>
            <person name="Morishita T."/>
            <person name="Endo T."/>
            <person name="Shin-I T."/>
            <person name="Takeda H."/>
            <person name="Morishita S."/>
            <person name="Kohara Y."/>
        </authorList>
    </citation>
    <scope>NUCLEOTIDE SEQUENCE [LARGE SCALE GENOMIC DNA]</scope>
    <source>
        <strain>Hd-rR</strain>
    </source>
</reference>
<evidence type="ECO:0000313" key="1">
    <source>
        <dbReference type="Ensembl" id="ENSORLP00015004346.1"/>
    </source>
</evidence>
<dbReference type="InterPro" id="IPR009079">
    <property type="entry name" value="4_helix_cytokine-like_core"/>
</dbReference>
<proteinExistence type="predicted"/>